<comment type="caution">
    <text evidence="1">The sequence shown here is derived from an EMBL/GenBank/DDBJ whole genome shotgun (WGS) entry which is preliminary data.</text>
</comment>
<protein>
    <submittedName>
        <fullName evidence="1">Uncharacterized protein</fullName>
    </submittedName>
</protein>
<dbReference type="AlphaFoldDB" id="A0A397ISP8"/>
<name>A0A397ISP8_9GLOM</name>
<evidence type="ECO:0000313" key="1">
    <source>
        <dbReference type="EMBL" id="RHZ77987.1"/>
    </source>
</evidence>
<proteinExistence type="predicted"/>
<keyword evidence="2" id="KW-1185">Reference proteome</keyword>
<organism evidence="1 2">
    <name type="scientific">Diversispora epigaea</name>
    <dbReference type="NCBI Taxonomy" id="1348612"/>
    <lineage>
        <taxon>Eukaryota</taxon>
        <taxon>Fungi</taxon>
        <taxon>Fungi incertae sedis</taxon>
        <taxon>Mucoromycota</taxon>
        <taxon>Glomeromycotina</taxon>
        <taxon>Glomeromycetes</taxon>
        <taxon>Diversisporales</taxon>
        <taxon>Diversisporaceae</taxon>
        <taxon>Diversispora</taxon>
    </lineage>
</organism>
<sequence>MPNMIHLDFERIGGFDDILMILTMEGLTDHSISAQPCQELVCVESVSADRVVSVL</sequence>
<evidence type="ECO:0000313" key="2">
    <source>
        <dbReference type="Proteomes" id="UP000266861"/>
    </source>
</evidence>
<gene>
    <name evidence="1" type="ORF">Glove_168g217</name>
</gene>
<dbReference type="EMBL" id="PQFF01000158">
    <property type="protein sequence ID" value="RHZ77987.1"/>
    <property type="molecule type" value="Genomic_DNA"/>
</dbReference>
<dbReference type="Proteomes" id="UP000266861">
    <property type="component" value="Unassembled WGS sequence"/>
</dbReference>
<accession>A0A397ISP8</accession>
<reference evidence="1 2" key="1">
    <citation type="submission" date="2018-08" db="EMBL/GenBank/DDBJ databases">
        <title>Genome and evolution of the arbuscular mycorrhizal fungus Diversispora epigaea (formerly Glomus versiforme) and its bacterial endosymbionts.</title>
        <authorList>
            <person name="Sun X."/>
            <person name="Fei Z."/>
            <person name="Harrison M."/>
        </authorList>
    </citation>
    <scope>NUCLEOTIDE SEQUENCE [LARGE SCALE GENOMIC DNA]</scope>
    <source>
        <strain evidence="1 2">IT104</strain>
    </source>
</reference>